<protein>
    <submittedName>
        <fullName evidence="2">Uncharacterized protein</fullName>
    </submittedName>
</protein>
<organism evidence="2 3">
    <name type="scientific">Acanthoscelides obtectus</name>
    <name type="common">Bean weevil</name>
    <name type="synonym">Bruchus obtectus</name>
    <dbReference type="NCBI Taxonomy" id="200917"/>
    <lineage>
        <taxon>Eukaryota</taxon>
        <taxon>Metazoa</taxon>
        <taxon>Ecdysozoa</taxon>
        <taxon>Arthropoda</taxon>
        <taxon>Hexapoda</taxon>
        <taxon>Insecta</taxon>
        <taxon>Pterygota</taxon>
        <taxon>Neoptera</taxon>
        <taxon>Endopterygota</taxon>
        <taxon>Coleoptera</taxon>
        <taxon>Polyphaga</taxon>
        <taxon>Cucujiformia</taxon>
        <taxon>Chrysomeloidea</taxon>
        <taxon>Chrysomelidae</taxon>
        <taxon>Bruchinae</taxon>
        <taxon>Bruchini</taxon>
        <taxon>Acanthoscelides</taxon>
    </lineage>
</organism>
<dbReference type="OrthoDB" id="6617231at2759"/>
<gene>
    <name evidence="2" type="ORF">ACAOBT_LOCUS35028</name>
</gene>
<comment type="caution">
    <text evidence="2">The sequence shown here is derived from an EMBL/GenBank/DDBJ whole genome shotgun (WGS) entry which is preliminary data.</text>
</comment>
<evidence type="ECO:0000313" key="3">
    <source>
        <dbReference type="Proteomes" id="UP001152888"/>
    </source>
</evidence>
<keyword evidence="3" id="KW-1185">Reference proteome</keyword>
<dbReference type="Proteomes" id="UP001152888">
    <property type="component" value="Unassembled WGS sequence"/>
</dbReference>
<feature type="region of interest" description="Disordered" evidence="1">
    <location>
        <begin position="1"/>
        <end position="67"/>
    </location>
</feature>
<name>A0A9P0Q966_ACAOB</name>
<accession>A0A9P0Q966</accession>
<feature type="non-terminal residue" evidence="2">
    <location>
        <position position="1"/>
    </location>
</feature>
<sequence length="168" mass="19037">NKSKGSRNTDLDDTQSQNKEDDVLLDTAENQKQDETNGDAECEDKHPPFKTSRWNPKRVRQSEDSTAQEAVNCLNSLSKVLTTRDEHSVYGVYVATKIRNCDKSRMEISLAQRYINDVLFRLDMGLLAADLQTIQMPHPPSTSSSSFTSPTMFRKTLVARILLHHLLV</sequence>
<reference evidence="2" key="1">
    <citation type="submission" date="2022-03" db="EMBL/GenBank/DDBJ databases">
        <authorList>
            <person name="Sayadi A."/>
        </authorList>
    </citation>
    <scope>NUCLEOTIDE SEQUENCE</scope>
</reference>
<evidence type="ECO:0000256" key="1">
    <source>
        <dbReference type="SAM" id="MobiDB-lite"/>
    </source>
</evidence>
<dbReference type="EMBL" id="CAKOFQ010008772">
    <property type="protein sequence ID" value="CAH2015917.1"/>
    <property type="molecule type" value="Genomic_DNA"/>
</dbReference>
<dbReference type="AlphaFoldDB" id="A0A9P0Q966"/>
<evidence type="ECO:0000313" key="2">
    <source>
        <dbReference type="EMBL" id="CAH2015917.1"/>
    </source>
</evidence>
<proteinExistence type="predicted"/>